<dbReference type="Pfam" id="PF22043">
    <property type="entry name" value="DUF6935"/>
    <property type="match status" value="1"/>
</dbReference>
<dbReference type="EMBL" id="CP014230">
    <property type="protein sequence ID" value="AMD93298.1"/>
    <property type="molecule type" value="Genomic_DNA"/>
</dbReference>
<dbReference type="InterPro" id="IPR053907">
    <property type="entry name" value="DUF6935"/>
</dbReference>
<evidence type="ECO:0000313" key="4">
    <source>
        <dbReference type="EMBL" id="AMD93298.1"/>
    </source>
</evidence>
<feature type="compositionally biased region" description="Basic and acidic residues" evidence="1">
    <location>
        <begin position="59"/>
        <end position="92"/>
    </location>
</feature>
<gene>
    <name evidence="4" type="ORF">AXF15_09455</name>
</gene>
<evidence type="ECO:0000313" key="5">
    <source>
        <dbReference type="Proteomes" id="UP000063964"/>
    </source>
</evidence>
<feature type="region of interest" description="Disordered" evidence="1">
    <location>
        <begin position="35"/>
        <end position="92"/>
    </location>
</feature>
<evidence type="ECO:0000259" key="3">
    <source>
        <dbReference type="Pfam" id="PF22043"/>
    </source>
</evidence>
<keyword evidence="2" id="KW-0732">Signal</keyword>
<dbReference type="AlphaFoldDB" id="A0A0X8JRP3"/>
<protein>
    <recommendedName>
        <fullName evidence="3">DUF6935 domain-containing protein</fullName>
    </recommendedName>
</protein>
<dbReference type="Proteomes" id="UP000063964">
    <property type="component" value="Chromosome"/>
</dbReference>
<reference evidence="5" key="1">
    <citation type="submission" date="2016-02" db="EMBL/GenBank/DDBJ databases">
        <authorList>
            <person name="Holder M.E."/>
            <person name="Ajami N.J."/>
            <person name="Petrosino J.F."/>
        </authorList>
    </citation>
    <scope>NUCLEOTIDE SEQUENCE [LARGE SCALE GENOMIC DNA]</scope>
    <source>
        <strain evidence="5">DSM 12838</strain>
    </source>
</reference>
<evidence type="ECO:0000256" key="1">
    <source>
        <dbReference type="SAM" id="MobiDB-lite"/>
    </source>
</evidence>
<dbReference type="STRING" id="888061.AXF15_09455"/>
<proteinExistence type="predicted"/>
<name>A0A0X8JRP3_9BACT</name>
<sequence length="274" mass="31533">MVFYWIAAVLLVLCCGCAGRQNDWQGYDIPPAPADAGKTRLGEEQLERRSGTAGTELRGGYDADGRYVGRYDSEDREDSRSSREDIRRDSGRIQEKTGGLPVTYHEFKERYMREAVTPEGAVKLYFDAVFCYIDPAARTEGVKMLRYCLREKRDWEKTAFYRTFVERMENPEYTHIFRSFAAGTSVENGYAMSPDNYRLDIAKIWDKHPSGDLQVMLRSSGADSPRPVYIRKYDGLWFIANNAATYTGVRRPETERDRTGHDADYDDVNYRSGY</sequence>
<accession>A0A0X8JRP3</accession>
<feature type="chain" id="PRO_5007067641" description="DUF6935 domain-containing protein" evidence="2">
    <location>
        <begin position="21"/>
        <end position="274"/>
    </location>
</feature>
<keyword evidence="5" id="KW-1185">Reference proteome</keyword>
<feature type="signal peptide" evidence="2">
    <location>
        <begin position="1"/>
        <end position="20"/>
    </location>
</feature>
<dbReference type="KEGG" id="doa:AXF15_09455"/>
<organism evidence="4 5">
    <name type="scientific">Desulfomicrobium orale DSM 12838</name>
    <dbReference type="NCBI Taxonomy" id="888061"/>
    <lineage>
        <taxon>Bacteria</taxon>
        <taxon>Pseudomonadati</taxon>
        <taxon>Thermodesulfobacteriota</taxon>
        <taxon>Desulfovibrionia</taxon>
        <taxon>Desulfovibrionales</taxon>
        <taxon>Desulfomicrobiaceae</taxon>
        <taxon>Desulfomicrobium</taxon>
    </lineage>
</organism>
<evidence type="ECO:0000256" key="2">
    <source>
        <dbReference type="SAM" id="SignalP"/>
    </source>
</evidence>
<feature type="compositionally biased region" description="Basic and acidic residues" evidence="1">
    <location>
        <begin position="37"/>
        <end position="50"/>
    </location>
</feature>
<feature type="domain" description="DUF6935" evidence="3">
    <location>
        <begin position="100"/>
        <end position="253"/>
    </location>
</feature>